<evidence type="ECO:0000256" key="2">
    <source>
        <dbReference type="ARBA" id="ARBA00022737"/>
    </source>
</evidence>
<feature type="repeat" description="ANK" evidence="6">
    <location>
        <begin position="1792"/>
        <end position="1817"/>
    </location>
</feature>
<keyword evidence="8" id="KW-0175">Coiled coil</keyword>
<feature type="repeat" description="ANK" evidence="6">
    <location>
        <begin position="1371"/>
        <end position="1403"/>
    </location>
</feature>
<feature type="zinc finger region" description="TRAF-type" evidence="7">
    <location>
        <begin position="2276"/>
        <end position="2327"/>
    </location>
</feature>
<feature type="zinc finger region" description="TRAF-type" evidence="7">
    <location>
        <begin position="986"/>
        <end position="1031"/>
    </location>
</feature>
<evidence type="ECO:0000256" key="8">
    <source>
        <dbReference type="SAM" id="Coils"/>
    </source>
</evidence>
<feature type="zinc finger region" description="TRAF-type" evidence="7">
    <location>
        <begin position="2595"/>
        <end position="2642"/>
    </location>
</feature>
<feature type="domain" description="TRAF-type" evidence="9">
    <location>
        <begin position="2453"/>
        <end position="2508"/>
    </location>
</feature>
<feature type="zinc finger region" description="TRAF-type" evidence="7">
    <location>
        <begin position="1152"/>
        <end position="1197"/>
    </location>
</feature>
<proteinExistence type="predicted"/>
<evidence type="ECO:0000313" key="10">
    <source>
        <dbReference type="EMBL" id="ETO60647.1"/>
    </source>
</evidence>
<dbReference type="Proteomes" id="UP000028582">
    <property type="component" value="Unassembled WGS sequence"/>
</dbReference>
<dbReference type="InterPro" id="IPR002110">
    <property type="entry name" value="Ankyrin_rpt"/>
</dbReference>
<dbReference type="SMART" id="SM00248">
    <property type="entry name" value="ANK"/>
    <property type="match status" value="14"/>
</dbReference>
<feature type="domain" description="TRAF-type" evidence="9">
    <location>
        <begin position="2276"/>
        <end position="2327"/>
    </location>
</feature>
<dbReference type="EMBL" id="ANJA01003903">
    <property type="protein sequence ID" value="ETO60647.1"/>
    <property type="molecule type" value="Genomic_DNA"/>
</dbReference>
<feature type="domain" description="TRAF-type" evidence="9">
    <location>
        <begin position="986"/>
        <end position="1031"/>
    </location>
</feature>
<feature type="domain" description="TRAF-type" evidence="9">
    <location>
        <begin position="643"/>
        <end position="699"/>
    </location>
</feature>
<dbReference type="InterPro" id="IPR013083">
    <property type="entry name" value="Znf_RING/FYVE/PHD"/>
</dbReference>
<dbReference type="Gene3D" id="1.25.40.20">
    <property type="entry name" value="Ankyrin repeat-containing domain"/>
    <property type="match status" value="5"/>
</dbReference>
<feature type="domain" description="TRAF-type" evidence="9">
    <location>
        <begin position="583"/>
        <end position="640"/>
    </location>
</feature>
<dbReference type="PROSITE" id="PS50096">
    <property type="entry name" value="IQ"/>
    <property type="match status" value="1"/>
</dbReference>
<keyword evidence="4 7" id="KW-0862">Zinc</keyword>
<evidence type="ECO:0000256" key="4">
    <source>
        <dbReference type="ARBA" id="ARBA00022833"/>
    </source>
</evidence>
<feature type="zinc finger region" description="TRAF-type" evidence="7">
    <location>
        <begin position="2453"/>
        <end position="2508"/>
    </location>
</feature>
<feature type="repeat" description="ANK" evidence="6">
    <location>
        <begin position="1338"/>
        <end position="1370"/>
    </location>
</feature>
<feature type="domain" description="TRAF-type" evidence="9">
    <location>
        <begin position="735"/>
        <end position="791"/>
    </location>
</feature>
<feature type="zinc finger region" description="TRAF-type" evidence="7">
    <location>
        <begin position="643"/>
        <end position="699"/>
    </location>
</feature>
<dbReference type="Pfam" id="PF02176">
    <property type="entry name" value="zf-TRAF"/>
    <property type="match status" value="3"/>
</dbReference>
<feature type="domain" description="TRAF-type" evidence="9">
    <location>
        <begin position="1070"/>
        <end position="1117"/>
    </location>
</feature>
<feature type="domain" description="TRAF-type" evidence="9">
    <location>
        <begin position="2537"/>
        <end position="2582"/>
    </location>
</feature>
<feature type="zinc finger region" description="TRAF-type" evidence="7">
    <location>
        <begin position="1070"/>
        <end position="1117"/>
    </location>
</feature>
<feature type="domain" description="TRAF-type" evidence="9">
    <location>
        <begin position="1152"/>
        <end position="1197"/>
    </location>
</feature>
<feature type="domain" description="TRAF-type" evidence="9">
    <location>
        <begin position="2396"/>
        <end position="2446"/>
    </location>
</feature>
<feature type="zinc finger region" description="TRAF-type" evidence="7">
    <location>
        <begin position="2537"/>
        <end position="2582"/>
    </location>
</feature>
<feature type="repeat" description="ANK" evidence="6">
    <location>
        <begin position="320"/>
        <end position="352"/>
    </location>
</feature>
<feature type="zinc finger region" description="TRAF-type" evidence="7">
    <location>
        <begin position="2396"/>
        <end position="2446"/>
    </location>
</feature>
<protein>
    <recommendedName>
        <fullName evidence="9">TRAF-type domain-containing protein</fullName>
    </recommendedName>
</protein>
<comment type="caution">
    <text evidence="10">The sequence shown here is derived from an EMBL/GenBank/DDBJ whole genome shotgun (WGS) entry which is preliminary data.</text>
</comment>
<name>A0A080Z1Y6_PHYNI</name>
<dbReference type="InterPro" id="IPR036770">
    <property type="entry name" value="Ankyrin_rpt-contain_sf"/>
</dbReference>
<keyword evidence="3 7" id="KW-0863">Zinc-finger</keyword>
<dbReference type="OrthoDB" id="186134at2759"/>
<gene>
    <name evidence="10" type="ORF">F444_21189</name>
</gene>
<feature type="zinc finger region" description="TRAF-type" evidence="7">
    <location>
        <begin position="1208"/>
        <end position="1255"/>
    </location>
</feature>
<feature type="domain" description="TRAF-type" evidence="9">
    <location>
        <begin position="1208"/>
        <end position="1255"/>
    </location>
</feature>
<feature type="coiled-coil region" evidence="8">
    <location>
        <begin position="2021"/>
        <end position="2065"/>
    </location>
</feature>
<evidence type="ECO:0000256" key="7">
    <source>
        <dbReference type="PROSITE-ProRule" id="PRU00207"/>
    </source>
</evidence>
<keyword evidence="5 6" id="KW-0040">ANK repeat</keyword>
<dbReference type="InterPro" id="IPR001293">
    <property type="entry name" value="Znf_TRAF"/>
</dbReference>
<evidence type="ECO:0000259" key="9">
    <source>
        <dbReference type="PROSITE" id="PS50145"/>
    </source>
</evidence>
<dbReference type="PROSITE" id="PS50088">
    <property type="entry name" value="ANK_REPEAT"/>
    <property type="match status" value="7"/>
</dbReference>
<dbReference type="Gene3D" id="3.30.40.10">
    <property type="entry name" value="Zinc/RING finger domain, C3HC4 (zinc finger)"/>
    <property type="match status" value="12"/>
</dbReference>
<dbReference type="PROSITE" id="PS50145">
    <property type="entry name" value="ZF_TRAF"/>
    <property type="match status" value="12"/>
</dbReference>
<organism evidence="10 11">
    <name type="scientific">Phytophthora nicotianae P1976</name>
    <dbReference type="NCBI Taxonomy" id="1317066"/>
    <lineage>
        <taxon>Eukaryota</taxon>
        <taxon>Sar</taxon>
        <taxon>Stramenopiles</taxon>
        <taxon>Oomycota</taxon>
        <taxon>Peronosporomycetes</taxon>
        <taxon>Peronosporales</taxon>
        <taxon>Peronosporaceae</taxon>
        <taxon>Phytophthora</taxon>
    </lineage>
</organism>
<dbReference type="Gene3D" id="1.20.920.20">
    <property type="match status" value="1"/>
</dbReference>
<evidence type="ECO:0000256" key="6">
    <source>
        <dbReference type="PROSITE-ProRule" id="PRU00023"/>
    </source>
</evidence>
<evidence type="ECO:0000256" key="3">
    <source>
        <dbReference type="ARBA" id="ARBA00022771"/>
    </source>
</evidence>
<feature type="repeat" description="ANK" evidence="6">
    <location>
        <begin position="97"/>
        <end position="129"/>
    </location>
</feature>
<feature type="zinc finger region" description="TRAF-type" evidence="7">
    <location>
        <begin position="735"/>
        <end position="791"/>
    </location>
</feature>
<feature type="coiled-coil region" evidence="8">
    <location>
        <begin position="1717"/>
        <end position="1786"/>
    </location>
</feature>
<dbReference type="Pfam" id="PF12796">
    <property type="entry name" value="Ank_2"/>
    <property type="match status" value="3"/>
</dbReference>
<feature type="zinc finger region" description="TRAF-type" evidence="7">
    <location>
        <begin position="583"/>
        <end position="640"/>
    </location>
</feature>
<keyword evidence="2" id="KW-0677">Repeat</keyword>
<sequence>MSSLAPLLTPLSKKQRGKAKKYIAVDQFNGGVSPYLPLAHSHSRTKKAKKDGGRKGPRVVNSKLACQFEEAMRRRDFRQVLWMITNGDIPANYETKTGETALLAAVSAKNLDALAMLMTSGVSIDTPNRRGYTPLMKAIAVAVPQHRSATKQVSDISVLSSNNIEELENTSASVNDVKPGIYDNDIVASVLEYDPILIQADQSGRTAFDWAKLTGNTQAFKWLEKRQHEKSLKYQSSANRQERVAQCQELLSFHEECIQRIESLIAPQFFNEDELVKFLKTTTITAAEFTKAFDDLKAMDNTPRSLPFRSQFYVNIETREGWTPLTKCAAFGYVTAVQELLAMGADLQYETRLRHTAMTWASYCGHEAVALHLLRIGVDVNQKTRDGKTALMHAISNSQGKIVHHLLIATRDECFPAQPIESFSTEVDPNMQLQSKIKARISVRKTKEHKSIEIEWHKTFLKKMKWQDQTGKDALKLAQYAVEQAEEVYTGLHDESSLYREEEVHPAIQVLRQVHTAIKEAEEHKKYVELHAERTKLTTCHNDGCSFAAPKDVLPTHEQHHCSKRTIKCDNCDAILIFEDRGHHDAQLCPMRRVQCTNFQYGCQEQILYRDREHHLNHHCRKRAMECRLMCGATVRFDKLDEHESARCPLRIVKCDRGCQAKFTANFAKNHRLHECPKRMVSCKGKNGGCGVLVKYDEMDFHLSKLCELRELACKWASYGCEEKIAGVAAARYNHETHECPFRFVSCRNGCELSGQFLACFAEEHYRWQCMLEKTPCPNECHDELTGEILQLPRHLMMTHVLHNVGDCPLRKTHCPLDLCGKHFRLFETDAALEGEDDSCGKLENKSISLNAMQQHINMCDVFLGKIQGLQQQSASDLSEEWILNIFEKPDTVKFLVDWLQSIRAKLQQTYTELKLQKDISSHVCRILTFDPSKSQHLVEFSNGHSTWMSLEQRECDIVLPNDVDAMESCLQYFRCGLLPAQTLGTHIDEDCCHRLVPCPLNCGQRFPAHTLEFHVVKRCNMRNASCRLGCGEIMAFGRLSEHESDHCEFRSVFCEYCHLSFSVKNLGMHLDKECQQLPRRCRFGCSSKVAWAETKEHESSQCPKRLVKCRICDEDVWFCERDRHEKDECPLRTYGKCDDGCGQMLRYNEIAHHLLFSCAKRTVECKECKQRMKFDSLQEHHELRCPQRVITCRKGCGVCIKELDTDTHESEECTKRLLFCENQCGLHVPYCELEDHLKSKCTMRVMMCPTGCRELVFAYQYEDHWKRCRQRVVPCGVGGKLCARPIRVWHMGNKLVRCAVHRENALLWALKSQDLDLATYLLQNVDAFNVVNEEFANGFSPLVLAASLGNVDLIQLLLRFGADVNLETSRGRTPLSEACMALDVEIVKLLIDNRSSVTHTNRQGRNLLQMVRAFADSENSSSEASDKVSKWKQIIHLLEEQEALERAQCDLFIAIASSNYDHLIQCFKYSAKTPSHVFPTSNPLETLQELVTEKEKQAKAVRAELDEAIHVFNESIAETEAKRVQAVQLSSQVDDSCRRLQNVEKAEEASDIDSSALEADMLAMIRQITAQDIAQLLNSHVPSDTSLVVVKALSLLCGVVPRGRRNATEYTDVEWWKTAQALLMDRSLLRQLRGYRQQTISPDVMAKVRRECLKTPAFAVCSAEFKANRATFNTESGERSMNSRIPPAETLRGNIIGILATWVQGVELEYRARAERQVLEERKRQLEVALTVAREKQQHSSFEAQVGARSLPARQEEVEAVRVQNDIAEKELEVAKKRLSTYKLLNYAALSGHTPLTFACAVGNEAIVHMLISHGACSGHQFEEQNLCASFIQALVRDFQYRKKFERQRRLQELSGGGIKPRSDAATEALVRNVAHAFIVGHYKRKLVHFRQTHRVAIHEAIINGYPEIAAILLSKEAKLWQKTYVLPERVYPGSLLENIAPISKESQELVKRQGKWKLHPLATDQKKTQNSQEDTDEIDLGKPMTVADTLNCALKYFDCRLFNASKGWESGVTVYSTTAEFVNNSLEKMENARQEQQRQLISRRNVIRKTAELKEKHAALEAAIISRNFMDVSCLLDDGAFADYETSSGAMSALMAACVEEMYVENEDGTDVLAVEYLLDRTMNRPLVNYESSEGLTALGTAAFYGTLKCAQVLIERGASINFAARLNGRTALMTAADNGKEEFVRFLLASKGVGVFLRDSNGKTALDYARTSGFAEIAGLLEAAMGGKHERVVSTVSGLYGVCKWGCGIMTQFEGHLVHQTRVLKNTNPLQEHELHHCPKRHVPCPNHCDIDELWAEEVKDHIQNTCKLRLINCSNLKCTVRYPFKDRTKHLQDECEFRLVVCECGESLSFQRHVVHAKTQCLMRLVPCPLQCLEADDTKSQVLQLRWQDVKAHVSGDCPHRNVRCRNGCIINDLLLKDRVRHETTVCTLRRIECKWGCNETVLANTQAVHERDECELRQQSCPNRCGHNNVPVLEMDEHISVKCSRRLVQCSLGCGRRVPLHTMDTHVAQDCRKRTIACGQCHQLLLEEDRTTHQNSQCPNRLTVCGLCGQTNLSHSQMGHHRKEECKMRQVTCKYQCFVKMLVAHEKERHEMWECAFRPIWCPLGCGAVFVCNTLKKHQRSCTMRFVVCGNGCGEELREKDRADHEQHHCSLNKVQGQITRKT</sequence>
<feature type="domain" description="TRAF-type" evidence="9">
    <location>
        <begin position="2595"/>
        <end position="2642"/>
    </location>
</feature>
<feature type="repeat" description="ANK" evidence="6">
    <location>
        <begin position="2136"/>
        <end position="2168"/>
    </location>
</feature>
<dbReference type="PANTHER" id="PTHR24198">
    <property type="entry name" value="ANKYRIN REPEAT AND PROTEIN KINASE DOMAIN-CONTAINING PROTEIN"/>
    <property type="match status" value="1"/>
</dbReference>
<keyword evidence="1 7" id="KW-0479">Metal-binding</keyword>
<dbReference type="SUPFAM" id="SSF48403">
    <property type="entry name" value="Ankyrin repeat"/>
    <property type="match status" value="3"/>
</dbReference>
<dbReference type="PROSITE" id="PS50297">
    <property type="entry name" value="ANK_REP_REGION"/>
    <property type="match status" value="4"/>
</dbReference>
<evidence type="ECO:0000313" key="11">
    <source>
        <dbReference type="Proteomes" id="UP000028582"/>
    </source>
</evidence>
<evidence type="ECO:0000256" key="5">
    <source>
        <dbReference type="ARBA" id="ARBA00023043"/>
    </source>
</evidence>
<accession>A0A080Z1Y6</accession>
<evidence type="ECO:0000256" key="1">
    <source>
        <dbReference type="ARBA" id="ARBA00022723"/>
    </source>
</evidence>
<reference evidence="10 11" key="1">
    <citation type="submission" date="2013-11" db="EMBL/GenBank/DDBJ databases">
        <title>The Genome Sequence of Phytophthora parasitica P1976.</title>
        <authorList>
            <consortium name="The Broad Institute Genomics Platform"/>
            <person name="Russ C."/>
            <person name="Tyler B."/>
            <person name="Panabieres F."/>
            <person name="Shan W."/>
            <person name="Tripathy S."/>
            <person name="Grunwald N."/>
            <person name="Machado M."/>
            <person name="Johnson C.S."/>
            <person name="Walker B."/>
            <person name="Young S."/>
            <person name="Zeng Q."/>
            <person name="Gargeya S."/>
            <person name="Fitzgerald M."/>
            <person name="Haas B."/>
            <person name="Abouelleil A."/>
            <person name="Allen A.W."/>
            <person name="Alvarado L."/>
            <person name="Arachchi H.M."/>
            <person name="Berlin A.M."/>
            <person name="Chapman S.B."/>
            <person name="Gainer-Dewar J."/>
            <person name="Goldberg J."/>
            <person name="Griggs A."/>
            <person name="Gujja S."/>
            <person name="Hansen M."/>
            <person name="Howarth C."/>
            <person name="Imamovic A."/>
            <person name="Ireland A."/>
            <person name="Larimer J."/>
            <person name="McCowan C."/>
            <person name="Murphy C."/>
            <person name="Pearson M."/>
            <person name="Poon T.W."/>
            <person name="Priest M."/>
            <person name="Roberts A."/>
            <person name="Saif S."/>
            <person name="Shea T."/>
            <person name="Sisk P."/>
            <person name="Sykes S."/>
            <person name="Wortman J."/>
            <person name="Nusbaum C."/>
            <person name="Birren B."/>
        </authorList>
    </citation>
    <scope>NUCLEOTIDE SEQUENCE [LARGE SCALE GENOMIC DNA]</scope>
    <source>
        <strain evidence="10 11">P1976</strain>
    </source>
</reference>
<dbReference type="SUPFAM" id="SSF49599">
    <property type="entry name" value="TRAF domain-like"/>
    <property type="match status" value="1"/>
</dbReference>
<feature type="repeat" description="ANK" evidence="6">
    <location>
        <begin position="2170"/>
        <end position="2203"/>
    </location>
</feature>
<dbReference type="GO" id="GO:0008270">
    <property type="term" value="F:zinc ion binding"/>
    <property type="evidence" value="ECO:0007669"/>
    <property type="project" value="UniProtKB-KW"/>
</dbReference>
<dbReference type="PANTHER" id="PTHR24198:SF165">
    <property type="entry name" value="ANKYRIN REPEAT-CONTAINING PROTEIN-RELATED"/>
    <property type="match status" value="1"/>
</dbReference>
<dbReference type="Pfam" id="PF00023">
    <property type="entry name" value="Ank"/>
    <property type="match status" value="1"/>
</dbReference>